<evidence type="ECO:0000313" key="3">
    <source>
        <dbReference type="WBParaSite" id="ACRNAN_scaffold6040.g28325.t1"/>
    </source>
</evidence>
<proteinExistence type="predicted"/>
<dbReference type="Proteomes" id="UP000887540">
    <property type="component" value="Unplaced"/>
</dbReference>
<organism evidence="2 3">
    <name type="scientific">Acrobeloides nanus</name>
    <dbReference type="NCBI Taxonomy" id="290746"/>
    <lineage>
        <taxon>Eukaryota</taxon>
        <taxon>Metazoa</taxon>
        <taxon>Ecdysozoa</taxon>
        <taxon>Nematoda</taxon>
        <taxon>Chromadorea</taxon>
        <taxon>Rhabditida</taxon>
        <taxon>Tylenchina</taxon>
        <taxon>Cephalobomorpha</taxon>
        <taxon>Cephaloboidea</taxon>
        <taxon>Cephalobidae</taxon>
        <taxon>Acrobeloides</taxon>
    </lineage>
</organism>
<accession>A0A914E805</accession>
<keyword evidence="2" id="KW-1185">Reference proteome</keyword>
<feature type="region of interest" description="Disordered" evidence="1">
    <location>
        <begin position="29"/>
        <end position="51"/>
    </location>
</feature>
<evidence type="ECO:0000256" key="1">
    <source>
        <dbReference type="SAM" id="MobiDB-lite"/>
    </source>
</evidence>
<reference evidence="3" key="1">
    <citation type="submission" date="2022-11" db="UniProtKB">
        <authorList>
            <consortium name="WormBaseParasite"/>
        </authorList>
    </citation>
    <scope>IDENTIFICATION</scope>
</reference>
<dbReference type="AlphaFoldDB" id="A0A914E805"/>
<name>A0A914E805_9BILA</name>
<sequence length="176" mass="20200">MDRIEIFIRLRNLIWKKWKGSDQIGRFRQDRSGSHRRIGSDLNESKDRDKSDRTRFIGLKGSSLIGPDIDESEPNGPDLSGFEMLSFEISFSEHQLTIKTIDYYDDYDDNEIDETNELFSTLFNLLEEAKALLEVDSKSEEAKEKLGLILELDEDHQRSEGLEAAKLLIGISSKGK</sequence>
<evidence type="ECO:0000313" key="2">
    <source>
        <dbReference type="Proteomes" id="UP000887540"/>
    </source>
</evidence>
<dbReference type="WBParaSite" id="ACRNAN_scaffold6040.g28325.t1">
    <property type="protein sequence ID" value="ACRNAN_scaffold6040.g28325.t1"/>
    <property type="gene ID" value="ACRNAN_scaffold6040.g28325"/>
</dbReference>
<protein>
    <submittedName>
        <fullName evidence="3">Uncharacterized protein</fullName>
    </submittedName>
</protein>